<reference evidence="2" key="2">
    <citation type="submission" date="2016-05" db="EMBL/GenBank/DDBJ databases">
        <title>Comparative analysis highlights variable genome content of wheat rusts and divergence of the mating loci.</title>
        <authorList>
            <person name="Cuomo C.A."/>
            <person name="Bakkeren G."/>
            <person name="Szabo L."/>
            <person name="Khalil H."/>
            <person name="Joly D."/>
            <person name="Goldberg J."/>
            <person name="Young S."/>
            <person name="Zeng Q."/>
            <person name="Fellers J."/>
        </authorList>
    </citation>
    <scope>NUCLEOTIDE SEQUENCE [LARGE SCALE GENOMIC DNA]</scope>
    <source>
        <strain evidence="2">1-1 BBBD Race 1</strain>
    </source>
</reference>
<reference evidence="3 4" key="3">
    <citation type="journal article" date="2017" name="G3 (Bethesda)">
        <title>Comparative analysis highlights variable genome content of wheat rusts and divergence of the mating loci.</title>
        <authorList>
            <person name="Cuomo C.A."/>
            <person name="Bakkeren G."/>
            <person name="Khalil H.B."/>
            <person name="Panwar V."/>
            <person name="Joly D."/>
            <person name="Linning R."/>
            <person name="Sakthikumar S."/>
            <person name="Song X."/>
            <person name="Adiconis X."/>
            <person name="Fan L."/>
            <person name="Goldberg J.M."/>
            <person name="Levin J.Z."/>
            <person name="Young S."/>
            <person name="Zeng Q."/>
            <person name="Anikster Y."/>
            <person name="Bruce M."/>
            <person name="Wang M."/>
            <person name="Yin C."/>
            <person name="McCallum B."/>
            <person name="Szabo L.J."/>
            <person name="Hulbert S."/>
            <person name="Chen X."/>
            <person name="Fellers J.P."/>
        </authorList>
    </citation>
    <scope>NUCLEOTIDE SEQUENCE</scope>
    <source>
        <strain evidence="4">Isolate 1-1 / race 1 (BBBD)</strain>
        <strain evidence="3">isolate 1-1 / race 1 (BBBD)</strain>
    </source>
</reference>
<evidence type="ECO:0000259" key="1">
    <source>
        <dbReference type="Pfam" id="PF25278"/>
    </source>
</evidence>
<dbReference type="PANTHER" id="PTHR33339">
    <property type="entry name" value="LYSM DOMAIN-CONTAINING PROTEIN"/>
    <property type="match status" value="1"/>
</dbReference>
<dbReference type="InterPro" id="IPR057194">
    <property type="entry name" value="DUF7872"/>
</dbReference>
<feature type="domain" description="DUF7872" evidence="1">
    <location>
        <begin position="1"/>
        <end position="80"/>
    </location>
</feature>
<dbReference type="Pfam" id="PF25278">
    <property type="entry name" value="DUF7872"/>
    <property type="match status" value="1"/>
</dbReference>
<proteinExistence type="predicted"/>
<organism evidence="2">
    <name type="scientific">Puccinia triticina (isolate 1-1 / race 1 (BBBD))</name>
    <name type="common">Brown leaf rust fungus</name>
    <dbReference type="NCBI Taxonomy" id="630390"/>
    <lineage>
        <taxon>Eukaryota</taxon>
        <taxon>Fungi</taxon>
        <taxon>Dikarya</taxon>
        <taxon>Basidiomycota</taxon>
        <taxon>Pucciniomycotina</taxon>
        <taxon>Pucciniomycetes</taxon>
        <taxon>Pucciniales</taxon>
        <taxon>Pucciniaceae</taxon>
        <taxon>Puccinia</taxon>
    </lineage>
</organism>
<dbReference type="EnsemblFungi" id="PTTG_26607-t43_1">
    <property type="protein sequence ID" value="PTTG_26607-t43_1-p1"/>
    <property type="gene ID" value="PTTG_26607"/>
</dbReference>
<dbReference type="EMBL" id="ADAS02000027">
    <property type="protein sequence ID" value="OAV95609.1"/>
    <property type="molecule type" value="Genomic_DNA"/>
</dbReference>
<reference evidence="2" key="1">
    <citation type="submission" date="2009-11" db="EMBL/GenBank/DDBJ databases">
        <authorList>
            <consortium name="The Broad Institute Genome Sequencing Platform"/>
            <person name="Ward D."/>
            <person name="Feldgarden M."/>
            <person name="Earl A."/>
            <person name="Young S.K."/>
            <person name="Zeng Q."/>
            <person name="Koehrsen M."/>
            <person name="Alvarado L."/>
            <person name="Berlin A."/>
            <person name="Bochicchio J."/>
            <person name="Borenstein D."/>
            <person name="Chapman S.B."/>
            <person name="Chen Z."/>
            <person name="Engels R."/>
            <person name="Freedman E."/>
            <person name="Gellesch M."/>
            <person name="Goldberg J."/>
            <person name="Griggs A."/>
            <person name="Gujja S."/>
            <person name="Heilman E."/>
            <person name="Heiman D."/>
            <person name="Hepburn T."/>
            <person name="Howarth C."/>
            <person name="Jen D."/>
            <person name="Larson L."/>
            <person name="Lewis B."/>
            <person name="Mehta T."/>
            <person name="Park D."/>
            <person name="Pearson M."/>
            <person name="Roberts A."/>
            <person name="Saif S."/>
            <person name="Shea T."/>
            <person name="Shenoy N."/>
            <person name="Sisk P."/>
            <person name="Stolte C."/>
            <person name="Sykes S."/>
            <person name="Thomson T."/>
            <person name="Walk T."/>
            <person name="White J."/>
            <person name="Yandava C."/>
            <person name="Izard J."/>
            <person name="Baranova O.V."/>
            <person name="Blanton J.M."/>
            <person name="Tanner A.C."/>
            <person name="Dewhirst F.E."/>
            <person name="Haas B."/>
            <person name="Nusbaum C."/>
            <person name="Birren B."/>
        </authorList>
    </citation>
    <scope>NUCLEOTIDE SEQUENCE [LARGE SCALE GENOMIC DNA]</scope>
    <source>
        <strain evidence="2">1-1 BBBD Race 1</strain>
    </source>
</reference>
<reference evidence="3" key="4">
    <citation type="submission" date="2025-05" db="UniProtKB">
        <authorList>
            <consortium name="EnsemblFungi"/>
        </authorList>
    </citation>
    <scope>IDENTIFICATION</scope>
    <source>
        <strain evidence="3">isolate 1-1 / race 1 (BBBD)</strain>
    </source>
</reference>
<gene>
    <name evidence="2" type="ORF">PTTG_26607</name>
</gene>
<name>A0A180GTA1_PUCT1</name>
<sequence length="99" mass="11489">MYNIIRAVGKLSKNEIPNAKVIDEIFGFSTKMIIDVSLDCQKKHKDWNYNPYTNGKFPKSQQDECVFNVPVCDCRDEDTYQSEDVCEFTRKNQLSPDIS</sequence>
<evidence type="ECO:0000313" key="4">
    <source>
        <dbReference type="Proteomes" id="UP000005240"/>
    </source>
</evidence>
<evidence type="ECO:0000313" key="3">
    <source>
        <dbReference type="EnsemblFungi" id="PTTG_26607-t43_1-p1"/>
    </source>
</evidence>
<keyword evidence="4" id="KW-1185">Reference proteome</keyword>
<dbReference type="AlphaFoldDB" id="A0A180GTA1"/>
<accession>A0A180GTA1</accession>
<dbReference type="OrthoDB" id="2501761at2759"/>
<evidence type="ECO:0000313" key="2">
    <source>
        <dbReference type="EMBL" id="OAV95609.1"/>
    </source>
</evidence>
<dbReference type="PANTHER" id="PTHR33339:SF1">
    <property type="entry name" value="LYSM DOMAIN-CONTAINING PROTEIN"/>
    <property type="match status" value="1"/>
</dbReference>
<dbReference type="VEuPathDB" id="FungiDB:PTTG_26607"/>
<dbReference type="Proteomes" id="UP000005240">
    <property type="component" value="Unassembled WGS sequence"/>
</dbReference>
<protein>
    <recommendedName>
        <fullName evidence="1">DUF7872 domain-containing protein</fullName>
    </recommendedName>
</protein>